<protein>
    <submittedName>
        <fullName evidence="2">Uncharacterized protein</fullName>
    </submittedName>
</protein>
<feature type="non-terminal residue" evidence="2">
    <location>
        <position position="1"/>
    </location>
</feature>
<organism evidence="2">
    <name type="scientific">Notodromas monacha</name>
    <dbReference type="NCBI Taxonomy" id="399045"/>
    <lineage>
        <taxon>Eukaryota</taxon>
        <taxon>Metazoa</taxon>
        <taxon>Ecdysozoa</taxon>
        <taxon>Arthropoda</taxon>
        <taxon>Crustacea</taxon>
        <taxon>Oligostraca</taxon>
        <taxon>Ostracoda</taxon>
        <taxon>Podocopa</taxon>
        <taxon>Podocopida</taxon>
        <taxon>Cypridocopina</taxon>
        <taxon>Cypridoidea</taxon>
        <taxon>Cyprididae</taxon>
        <taxon>Notodromas</taxon>
    </lineage>
</organism>
<keyword evidence="1" id="KW-0472">Membrane</keyword>
<evidence type="ECO:0000256" key="1">
    <source>
        <dbReference type="SAM" id="Phobius"/>
    </source>
</evidence>
<name>A0A7R9C2Q3_9CRUS</name>
<evidence type="ECO:0000313" key="3">
    <source>
        <dbReference type="Proteomes" id="UP000678499"/>
    </source>
</evidence>
<dbReference type="EMBL" id="OA901901">
    <property type="protein sequence ID" value="CAD7285687.1"/>
    <property type="molecule type" value="Genomic_DNA"/>
</dbReference>
<proteinExistence type="predicted"/>
<keyword evidence="1" id="KW-1133">Transmembrane helix</keyword>
<feature type="transmembrane region" description="Helical" evidence="1">
    <location>
        <begin position="6"/>
        <end position="26"/>
    </location>
</feature>
<dbReference type="PANTHER" id="PTHR10796">
    <property type="entry name" value="PATCHED-RELATED"/>
    <property type="match status" value="1"/>
</dbReference>
<keyword evidence="1" id="KW-0812">Transmembrane</keyword>
<dbReference type="Proteomes" id="UP000678499">
    <property type="component" value="Unassembled WGS sequence"/>
</dbReference>
<accession>A0A7R9C2Q3</accession>
<dbReference type="InterPro" id="IPR051697">
    <property type="entry name" value="Patched_domain-protein"/>
</dbReference>
<keyword evidence="3" id="KW-1185">Reference proteome</keyword>
<reference evidence="2" key="1">
    <citation type="submission" date="2020-11" db="EMBL/GenBank/DDBJ databases">
        <authorList>
            <person name="Tran Van P."/>
        </authorList>
    </citation>
    <scope>NUCLEOTIDE SEQUENCE</scope>
</reference>
<sequence>MQVKVEALVVIIYGVYIFGGIYGILFRLDQGLDKKSIVGVGSLVWKFYDANDEIFYTYPYKIQVVIAEPLNYSNSSTRETIFQMLTKLENVTHIGERSFTDFWLDSFLRRISDPGDPLYGSDISTEPKFIMLLKKFLAESKNEAFVLDVKFSGDGPTEVIQASRLMLQAKDVKKTFEGAQLMQELRKICDSAPFKMISYTELDDLYDQ</sequence>
<dbReference type="GO" id="GO:0005886">
    <property type="term" value="C:plasma membrane"/>
    <property type="evidence" value="ECO:0007669"/>
    <property type="project" value="TreeGrafter"/>
</dbReference>
<dbReference type="AlphaFoldDB" id="A0A7R9C2Q3"/>
<gene>
    <name evidence="2" type="ORF">NMOB1V02_LOCUS13289</name>
</gene>
<evidence type="ECO:0000313" key="2">
    <source>
        <dbReference type="EMBL" id="CAD7285687.1"/>
    </source>
</evidence>
<dbReference type="EMBL" id="CAJPEX010019864">
    <property type="protein sequence ID" value="CAG0925839.1"/>
    <property type="molecule type" value="Genomic_DNA"/>
</dbReference>
<dbReference type="GO" id="GO:0030659">
    <property type="term" value="C:cytoplasmic vesicle membrane"/>
    <property type="evidence" value="ECO:0007669"/>
    <property type="project" value="TreeGrafter"/>
</dbReference>
<dbReference type="PANTHER" id="PTHR10796:SF92">
    <property type="entry name" value="PATCHED-RELATED, ISOFORM A"/>
    <property type="match status" value="1"/>
</dbReference>